<evidence type="ECO:0000313" key="2">
    <source>
        <dbReference type="EMBL" id="KGF55123.1"/>
    </source>
</evidence>
<evidence type="ECO:0000256" key="1">
    <source>
        <dbReference type="SAM" id="MobiDB-lite"/>
    </source>
</evidence>
<gene>
    <name evidence="2" type="ORF">HMPREF9460_02241</name>
</gene>
<reference evidence="2 3" key="1">
    <citation type="submission" date="2011-08" db="EMBL/GenBank/DDBJ databases">
        <title>The Genome Sequence of Clostridium orbiscindens 1_3_50AFAA.</title>
        <authorList>
            <consortium name="The Broad Institute Genome Sequencing Platform"/>
            <person name="Earl A."/>
            <person name="Ward D."/>
            <person name="Feldgarden M."/>
            <person name="Gevers D."/>
            <person name="Daigneault M."/>
            <person name="Strauss J."/>
            <person name="Allen-Vercoe E."/>
            <person name="Young S.K."/>
            <person name="Zeng Q."/>
            <person name="Gargeya S."/>
            <person name="Fitzgerald M."/>
            <person name="Haas B."/>
            <person name="Abouelleil A."/>
            <person name="Alvarado L."/>
            <person name="Arachchi H.M."/>
            <person name="Berlin A."/>
            <person name="Brown A."/>
            <person name="Chapman S.B."/>
            <person name="Chen Z."/>
            <person name="Dunbar C."/>
            <person name="Freedman E."/>
            <person name="Gearin G."/>
            <person name="Gellesch M."/>
            <person name="Goldberg J."/>
            <person name="Griggs A."/>
            <person name="Gujja S."/>
            <person name="Heiman D."/>
            <person name="Howarth C."/>
            <person name="Larson L."/>
            <person name="Lui A."/>
            <person name="MacDonald P.J.P."/>
            <person name="Montmayeur A."/>
            <person name="Murphy C."/>
            <person name="Neiman D."/>
            <person name="Pearson M."/>
            <person name="Priest M."/>
            <person name="Roberts A."/>
            <person name="Saif S."/>
            <person name="Shea T."/>
            <person name="Shenoy N."/>
            <person name="Sisk P."/>
            <person name="Stolte C."/>
            <person name="Sykes S."/>
            <person name="Wortman J."/>
            <person name="Nusbaum C."/>
            <person name="Birren B."/>
        </authorList>
    </citation>
    <scope>NUCLEOTIDE SEQUENCE [LARGE SCALE GENOMIC DNA]</scope>
    <source>
        <strain evidence="2 3">1_3_50AFAA</strain>
    </source>
</reference>
<dbReference type="eggNOG" id="ENOG502ZB30">
    <property type="taxonomic scope" value="Bacteria"/>
</dbReference>
<name>A0A096B6T4_FLAPL</name>
<feature type="region of interest" description="Disordered" evidence="1">
    <location>
        <begin position="31"/>
        <end position="79"/>
    </location>
</feature>
<dbReference type="EMBL" id="ADLO01000064">
    <property type="protein sequence ID" value="KGF55123.1"/>
    <property type="molecule type" value="Genomic_DNA"/>
</dbReference>
<organism evidence="2 3">
    <name type="scientific">Flavonifractor plautii 1_3_50AFAA</name>
    <dbReference type="NCBI Taxonomy" id="742738"/>
    <lineage>
        <taxon>Bacteria</taxon>
        <taxon>Bacillati</taxon>
        <taxon>Bacillota</taxon>
        <taxon>Clostridia</taxon>
        <taxon>Eubacteriales</taxon>
        <taxon>Oscillospiraceae</taxon>
        <taxon>Flavonifractor</taxon>
    </lineage>
</organism>
<comment type="caution">
    <text evidence="2">The sequence shown here is derived from an EMBL/GenBank/DDBJ whole genome shotgun (WGS) entry which is preliminary data.</text>
</comment>
<sequence>MESGRIATLSRNEILEKGDLHVANLVGVTNPVPNYDASNNNRTLPAAPKPSDTRIQNIPDPSRVGRPDARTDQQGANDALNSGVLRYDSNLQFFLQQMRDMPELGAELSKLVTLMQGLVTTPGLAAGVTEELSGFLELLKMDPDAFRQFFQTQMEAGNRFAGPLFSLLREVYQKTPGDTVRGAILNFAKRYSDFSATGHIGRSMLSLLRQLSDYLPQSWRGQLAELTGKLENGLQAGARAENLELLQGQILPYLGSYIKRYHDMGTARTLLGMLMLHMARYENGAEEGVMLAFRQLGGYGDTLAGLNQLDDQTLWKLLRENQFTKAAQADTFTEQLARTAQRALQGEYGTDLREAFQEIVRSMLLNESVFLPLHHTIVPLEWEGRRMYSELWVDPDAEEREEARDGRGDGHKIQFLFKMDLPSVGFLEMTLGAGKEQVDVSVYGPDSVTAHSGLIAEDLGQILADHGLKGRSVQVQKHTRPLTLTEVFPGLFEGERGINVKI</sequence>
<dbReference type="HOGENOM" id="CLU_578394_0_0_9"/>
<accession>A0A096B6T4</accession>
<dbReference type="AlphaFoldDB" id="A0A096B6T4"/>
<evidence type="ECO:0000313" key="3">
    <source>
        <dbReference type="Proteomes" id="UP000029585"/>
    </source>
</evidence>
<protein>
    <submittedName>
        <fullName evidence="2">Uncharacterized protein</fullName>
    </submittedName>
</protein>
<dbReference type="Proteomes" id="UP000029585">
    <property type="component" value="Unassembled WGS sequence"/>
</dbReference>
<proteinExistence type="predicted"/>
<dbReference type="PATRIC" id="fig|742738.3.peg.2302"/>
<keyword evidence="3" id="KW-1185">Reference proteome</keyword>